<dbReference type="KEGG" id="nth:Nther_0360"/>
<evidence type="ECO:0000256" key="1">
    <source>
        <dbReference type="SAM" id="MobiDB-lite"/>
    </source>
</evidence>
<proteinExistence type="predicted"/>
<dbReference type="InParanoid" id="B2A5C3"/>
<evidence type="ECO:0000313" key="2">
    <source>
        <dbReference type="EMBL" id="ACB83957.1"/>
    </source>
</evidence>
<dbReference type="AlphaFoldDB" id="B2A5C3"/>
<dbReference type="RefSeq" id="WP_012446845.1">
    <property type="nucleotide sequence ID" value="NC_010718.1"/>
</dbReference>
<feature type="region of interest" description="Disordered" evidence="1">
    <location>
        <begin position="19"/>
        <end position="40"/>
    </location>
</feature>
<keyword evidence="3" id="KW-1185">Reference proteome</keyword>
<evidence type="ECO:0000313" key="3">
    <source>
        <dbReference type="Proteomes" id="UP000001683"/>
    </source>
</evidence>
<dbReference type="EMBL" id="CP001034">
    <property type="protein sequence ID" value="ACB83957.1"/>
    <property type="molecule type" value="Genomic_DNA"/>
</dbReference>
<protein>
    <submittedName>
        <fullName evidence="2">Uncharacterized protein</fullName>
    </submittedName>
</protein>
<name>B2A5C3_NATTJ</name>
<reference evidence="2 3" key="2">
    <citation type="journal article" date="2011" name="J. Bacteriol.">
        <title>Complete genome sequence of the anaerobic, halophilic alkalithermophile Natranaerobius thermophilus JW/NM-WN-LF.</title>
        <authorList>
            <person name="Zhao B."/>
            <person name="Mesbah N.M."/>
            <person name="Dalin E."/>
            <person name="Goodwin L."/>
            <person name="Nolan M."/>
            <person name="Pitluck S."/>
            <person name="Chertkov O."/>
            <person name="Brettin T.S."/>
            <person name="Han J."/>
            <person name="Larimer F.W."/>
            <person name="Land M.L."/>
            <person name="Hauser L."/>
            <person name="Kyrpides N."/>
            <person name="Wiegel J."/>
        </authorList>
    </citation>
    <scope>NUCLEOTIDE SEQUENCE [LARGE SCALE GENOMIC DNA]</scope>
    <source>
        <strain evidence="3">ATCC BAA-1301 / DSM 18059 / JW/NM-WN-LF</strain>
    </source>
</reference>
<dbReference type="HOGENOM" id="CLU_1523581_0_0_9"/>
<organism evidence="2 3">
    <name type="scientific">Natranaerobius thermophilus (strain ATCC BAA-1301 / DSM 18059 / JW/NM-WN-LF)</name>
    <dbReference type="NCBI Taxonomy" id="457570"/>
    <lineage>
        <taxon>Bacteria</taxon>
        <taxon>Bacillati</taxon>
        <taxon>Bacillota</taxon>
        <taxon>Clostridia</taxon>
        <taxon>Natranaerobiales</taxon>
        <taxon>Natranaerobiaceae</taxon>
        <taxon>Natranaerobius</taxon>
    </lineage>
</organism>
<accession>B2A5C3</accession>
<gene>
    <name evidence="2" type="ordered locus">Nther_0360</name>
</gene>
<sequence>MTREKGKVIEFPISRVTNQEDLHHEEELEDEIYEDDEPDEGVSSEVIEYEVIEEPPKLHHKNNLKFQDMLLHKIRAHRKKSNLELSREEKIRQVAYIFENEFYYLGSAFSVELSLINCRQTGLKILLLLEREHKRMYGRSLINNSSVDDLKSSVKDFVFGYIACQKDRKEPTHVPF</sequence>
<reference evidence="2 3" key="1">
    <citation type="submission" date="2008-04" db="EMBL/GenBank/DDBJ databases">
        <title>Complete sequence of chromosome of Natranaerobius thermophilus JW/NM-WN-LF.</title>
        <authorList>
            <consortium name="US DOE Joint Genome Institute"/>
            <person name="Copeland A."/>
            <person name="Lucas S."/>
            <person name="Lapidus A."/>
            <person name="Glavina del Rio T."/>
            <person name="Dalin E."/>
            <person name="Tice H."/>
            <person name="Bruce D."/>
            <person name="Goodwin L."/>
            <person name="Pitluck S."/>
            <person name="Chertkov O."/>
            <person name="Brettin T."/>
            <person name="Detter J.C."/>
            <person name="Han C."/>
            <person name="Kuske C.R."/>
            <person name="Schmutz J."/>
            <person name="Larimer F."/>
            <person name="Land M."/>
            <person name="Hauser L."/>
            <person name="Kyrpides N."/>
            <person name="Lykidis A."/>
            <person name="Mesbah N.M."/>
            <person name="Wiegel J."/>
        </authorList>
    </citation>
    <scope>NUCLEOTIDE SEQUENCE [LARGE SCALE GENOMIC DNA]</scope>
    <source>
        <strain evidence="3">ATCC BAA-1301 / DSM 18059 / JW/NM-WN-LF</strain>
    </source>
</reference>
<feature type="compositionally biased region" description="Acidic residues" evidence="1">
    <location>
        <begin position="27"/>
        <end position="40"/>
    </location>
</feature>
<dbReference type="STRING" id="457570.Nther_0360"/>
<dbReference type="Proteomes" id="UP000001683">
    <property type="component" value="Chromosome"/>
</dbReference>